<feature type="domain" description="HTH marR-type" evidence="1">
    <location>
        <begin position="24"/>
        <end position="127"/>
    </location>
</feature>
<dbReference type="Gene3D" id="1.10.10.10">
    <property type="entry name" value="Winged helix-like DNA-binding domain superfamily/Winged helix DNA-binding domain"/>
    <property type="match status" value="1"/>
</dbReference>
<dbReference type="EMBL" id="BSUO01000001">
    <property type="protein sequence ID" value="GMA38091.1"/>
    <property type="molecule type" value="Genomic_DNA"/>
</dbReference>
<dbReference type="InterPro" id="IPR036390">
    <property type="entry name" value="WH_DNA-bd_sf"/>
</dbReference>
<proteinExistence type="predicted"/>
<dbReference type="InterPro" id="IPR036388">
    <property type="entry name" value="WH-like_DNA-bd_sf"/>
</dbReference>
<dbReference type="SMART" id="SM00347">
    <property type="entry name" value="HTH_MARR"/>
    <property type="match status" value="1"/>
</dbReference>
<evidence type="ECO:0000313" key="3">
    <source>
        <dbReference type="Proteomes" id="UP001157126"/>
    </source>
</evidence>
<dbReference type="Proteomes" id="UP001157126">
    <property type="component" value="Unassembled WGS sequence"/>
</dbReference>
<reference evidence="3" key="1">
    <citation type="journal article" date="2019" name="Int. J. Syst. Evol. Microbiol.">
        <title>The Global Catalogue of Microorganisms (GCM) 10K type strain sequencing project: providing services to taxonomists for standard genome sequencing and annotation.</title>
        <authorList>
            <consortium name="The Broad Institute Genomics Platform"/>
            <consortium name="The Broad Institute Genome Sequencing Center for Infectious Disease"/>
            <person name="Wu L."/>
            <person name="Ma J."/>
        </authorList>
    </citation>
    <scope>NUCLEOTIDE SEQUENCE [LARGE SCALE GENOMIC DNA]</scope>
    <source>
        <strain evidence="3">NBRC 113072</strain>
    </source>
</reference>
<accession>A0ABQ6IKW8</accession>
<dbReference type="Pfam" id="PF12802">
    <property type="entry name" value="MarR_2"/>
    <property type="match status" value="1"/>
</dbReference>
<dbReference type="InterPro" id="IPR000835">
    <property type="entry name" value="HTH_MarR-typ"/>
</dbReference>
<dbReference type="RefSeq" id="WP_284302192.1">
    <property type="nucleotide sequence ID" value="NZ_BSUO01000001.1"/>
</dbReference>
<keyword evidence="3" id="KW-1185">Reference proteome</keyword>
<dbReference type="PANTHER" id="PTHR33164">
    <property type="entry name" value="TRANSCRIPTIONAL REGULATOR, MARR FAMILY"/>
    <property type="match status" value="1"/>
</dbReference>
<gene>
    <name evidence="2" type="ORF">GCM10025883_01360</name>
</gene>
<comment type="caution">
    <text evidence="2">The sequence shown here is derived from an EMBL/GenBank/DDBJ whole genome shotgun (WGS) entry which is preliminary data.</text>
</comment>
<evidence type="ECO:0000259" key="1">
    <source>
        <dbReference type="SMART" id="SM00347"/>
    </source>
</evidence>
<organism evidence="2 3">
    <name type="scientific">Mobilicoccus caccae</name>
    <dbReference type="NCBI Taxonomy" id="1859295"/>
    <lineage>
        <taxon>Bacteria</taxon>
        <taxon>Bacillati</taxon>
        <taxon>Actinomycetota</taxon>
        <taxon>Actinomycetes</taxon>
        <taxon>Micrococcales</taxon>
        <taxon>Dermatophilaceae</taxon>
        <taxon>Mobilicoccus</taxon>
    </lineage>
</organism>
<dbReference type="SUPFAM" id="SSF46785">
    <property type="entry name" value="Winged helix' DNA-binding domain"/>
    <property type="match status" value="1"/>
</dbReference>
<protein>
    <recommendedName>
        <fullName evidence="1">HTH marR-type domain-containing protein</fullName>
    </recommendedName>
</protein>
<dbReference type="PANTHER" id="PTHR33164:SF43">
    <property type="entry name" value="HTH-TYPE TRANSCRIPTIONAL REPRESSOR YETL"/>
    <property type="match status" value="1"/>
</dbReference>
<name>A0ABQ6IKW8_9MICO</name>
<dbReference type="InterPro" id="IPR039422">
    <property type="entry name" value="MarR/SlyA-like"/>
</dbReference>
<evidence type="ECO:0000313" key="2">
    <source>
        <dbReference type="EMBL" id="GMA38091.1"/>
    </source>
</evidence>
<sequence>MAGIDDRQATFAGVLLLANRMQTTYDSALGEVTLKQWLALAVVATLPQPVPSTAVVARTLGTTHQNVRKLVGALDRKGLLSLAPSPEDGRARQISLTQAAFDLFEREDATGRRLLDDLFADVAPADLHTCLRVLDTMSRSLTGDSLLPPGAEI</sequence>